<dbReference type="PANTHER" id="PTHR11655">
    <property type="entry name" value="60S/50S RIBOSOMAL PROTEIN L6/L9"/>
    <property type="match status" value="1"/>
</dbReference>
<dbReference type="OMA" id="RERHGLC"/>
<gene>
    <name evidence="7" type="primary">mrpl6</name>
    <name evidence="6" type="ORF">SJAG_01478</name>
</gene>
<dbReference type="PRINTS" id="PR00059">
    <property type="entry name" value="RIBOSOMALL6"/>
</dbReference>
<protein>
    <submittedName>
        <fullName evidence="6">Ribosomal protein subunit L16</fullName>
    </submittedName>
</protein>
<keyword evidence="2 4" id="KW-0689">Ribosomal protein</keyword>
<dbReference type="InterPro" id="IPR002358">
    <property type="entry name" value="Ribosomal_uL6_CS"/>
</dbReference>
<evidence type="ECO:0000256" key="4">
    <source>
        <dbReference type="RuleBase" id="RU003869"/>
    </source>
</evidence>
<dbReference type="VEuPathDB" id="FungiDB:SJAG_01478"/>
<dbReference type="SUPFAM" id="SSF56053">
    <property type="entry name" value="Ribosomal protein L6"/>
    <property type="match status" value="2"/>
</dbReference>
<dbReference type="InterPro" id="IPR000702">
    <property type="entry name" value="Ribosomal_uL6-like"/>
</dbReference>
<keyword evidence="8" id="KW-1185">Reference proteome</keyword>
<accession>B6JY20</accession>
<dbReference type="GO" id="GO:0019843">
    <property type="term" value="F:rRNA binding"/>
    <property type="evidence" value="ECO:0007669"/>
    <property type="project" value="InterPro"/>
</dbReference>
<dbReference type="PROSITE" id="PS00525">
    <property type="entry name" value="RIBOSOMAL_L6_1"/>
    <property type="match status" value="1"/>
</dbReference>
<feature type="domain" description="Large ribosomal subunit protein uL6 alpha-beta" evidence="5">
    <location>
        <begin position="99"/>
        <end position="176"/>
    </location>
</feature>
<dbReference type="OrthoDB" id="540873at2759"/>
<evidence type="ECO:0000313" key="6">
    <source>
        <dbReference type="EMBL" id="EEB06438.1"/>
    </source>
</evidence>
<dbReference type="InterPro" id="IPR036789">
    <property type="entry name" value="Ribosomal_uL6-like_a/b-dom_sf"/>
</dbReference>
<name>B6JY20_SCHJY</name>
<reference evidence="6 8" key="1">
    <citation type="journal article" date="2011" name="Science">
        <title>Comparative functional genomics of the fission yeasts.</title>
        <authorList>
            <person name="Rhind N."/>
            <person name="Chen Z."/>
            <person name="Yassour M."/>
            <person name="Thompson D.A."/>
            <person name="Haas B.J."/>
            <person name="Habib N."/>
            <person name="Wapinski I."/>
            <person name="Roy S."/>
            <person name="Lin M.F."/>
            <person name="Heiman D.I."/>
            <person name="Young S.K."/>
            <person name="Furuya K."/>
            <person name="Guo Y."/>
            <person name="Pidoux A."/>
            <person name="Chen H.M."/>
            <person name="Robbertse B."/>
            <person name="Goldberg J.M."/>
            <person name="Aoki K."/>
            <person name="Bayne E.H."/>
            <person name="Berlin A.M."/>
            <person name="Desjardins C.A."/>
            <person name="Dobbs E."/>
            <person name="Dukaj L."/>
            <person name="Fan L."/>
            <person name="FitzGerald M.G."/>
            <person name="French C."/>
            <person name="Gujja S."/>
            <person name="Hansen K."/>
            <person name="Keifenheim D."/>
            <person name="Levin J.Z."/>
            <person name="Mosher R.A."/>
            <person name="Mueller C.A."/>
            <person name="Pfiffner J."/>
            <person name="Priest M."/>
            <person name="Russ C."/>
            <person name="Smialowska A."/>
            <person name="Swoboda P."/>
            <person name="Sykes S.M."/>
            <person name="Vaughn M."/>
            <person name="Vengrova S."/>
            <person name="Yoder R."/>
            <person name="Zeng Q."/>
            <person name="Allshire R."/>
            <person name="Baulcombe D."/>
            <person name="Birren B.W."/>
            <person name="Brown W."/>
            <person name="Ekwall K."/>
            <person name="Kellis M."/>
            <person name="Leatherwood J."/>
            <person name="Levin H."/>
            <person name="Margalit H."/>
            <person name="Martienssen R."/>
            <person name="Nieduszynski C.A."/>
            <person name="Spatafora J.W."/>
            <person name="Friedman N."/>
            <person name="Dalgaard J.Z."/>
            <person name="Baumann P."/>
            <person name="Niki H."/>
            <person name="Regev A."/>
            <person name="Nusbaum C."/>
        </authorList>
    </citation>
    <scope>NUCLEOTIDE SEQUENCE [LARGE SCALE GENOMIC DNA]</scope>
    <source>
        <strain evidence="8">yFS275 / FY16936</strain>
    </source>
</reference>
<dbReference type="PIRSF" id="PIRSF002162">
    <property type="entry name" value="Ribosomal_L6"/>
    <property type="match status" value="1"/>
</dbReference>
<dbReference type="InterPro" id="IPR020040">
    <property type="entry name" value="Ribosomal_uL6_a/b-dom"/>
</dbReference>
<dbReference type="STRING" id="402676.B6JY20"/>
<proteinExistence type="inferred from homology"/>
<dbReference type="GO" id="GO:0003735">
    <property type="term" value="F:structural constituent of ribosome"/>
    <property type="evidence" value="ECO:0000318"/>
    <property type="project" value="GO_Central"/>
</dbReference>
<dbReference type="eggNOG" id="KOG3254">
    <property type="taxonomic scope" value="Eukaryota"/>
</dbReference>
<dbReference type="Gene3D" id="3.90.930.12">
    <property type="entry name" value="Ribosomal protein L6, alpha-beta domain"/>
    <property type="match status" value="2"/>
</dbReference>
<dbReference type="GeneID" id="7051437"/>
<evidence type="ECO:0000313" key="7">
    <source>
        <dbReference type="JaponicusDB" id="SJAG_01478"/>
    </source>
</evidence>
<keyword evidence="3 4" id="KW-0687">Ribonucleoprotein</keyword>
<evidence type="ECO:0000313" key="8">
    <source>
        <dbReference type="Proteomes" id="UP000001744"/>
    </source>
</evidence>
<dbReference type="RefSeq" id="XP_002172731.1">
    <property type="nucleotide sequence ID" value="XM_002172695.2"/>
</dbReference>
<dbReference type="InterPro" id="IPR019906">
    <property type="entry name" value="Ribosomal_uL6_bac-type"/>
</dbReference>
<dbReference type="EMBL" id="KE651168">
    <property type="protein sequence ID" value="EEB06438.1"/>
    <property type="molecule type" value="Genomic_DNA"/>
</dbReference>
<organism evidence="6 8">
    <name type="scientific">Schizosaccharomyces japonicus (strain yFS275 / FY16936)</name>
    <name type="common">Fission yeast</name>
    <dbReference type="NCBI Taxonomy" id="402676"/>
    <lineage>
        <taxon>Eukaryota</taxon>
        <taxon>Fungi</taxon>
        <taxon>Dikarya</taxon>
        <taxon>Ascomycota</taxon>
        <taxon>Taphrinomycotina</taxon>
        <taxon>Schizosaccharomycetes</taxon>
        <taxon>Schizosaccharomycetales</taxon>
        <taxon>Schizosaccharomycetaceae</taxon>
        <taxon>Schizosaccharomyces</taxon>
    </lineage>
</organism>
<dbReference type="JaponicusDB" id="SJAG_01478">
    <property type="gene designation" value="mrpl6"/>
</dbReference>
<dbReference type="Pfam" id="PF00347">
    <property type="entry name" value="Ribosomal_L6"/>
    <property type="match status" value="1"/>
</dbReference>
<dbReference type="HOGENOM" id="CLU_065464_1_0_1"/>
<evidence type="ECO:0000256" key="3">
    <source>
        <dbReference type="ARBA" id="ARBA00023274"/>
    </source>
</evidence>
<evidence type="ECO:0000256" key="2">
    <source>
        <dbReference type="ARBA" id="ARBA00022980"/>
    </source>
</evidence>
<dbReference type="GO" id="GO:0005762">
    <property type="term" value="C:mitochondrial large ribosomal subunit"/>
    <property type="evidence" value="ECO:0000318"/>
    <property type="project" value="GO_Central"/>
</dbReference>
<dbReference type="GO" id="GO:0006412">
    <property type="term" value="P:translation"/>
    <property type="evidence" value="ECO:0007669"/>
    <property type="project" value="InterPro"/>
</dbReference>
<evidence type="ECO:0000256" key="1">
    <source>
        <dbReference type="ARBA" id="ARBA00009356"/>
    </source>
</evidence>
<comment type="similarity">
    <text evidence="1 4">Belongs to the universal ribosomal protein uL6 family.</text>
</comment>
<dbReference type="PANTHER" id="PTHR11655:SF14">
    <property type="entry name" value="LARGE RIBOSOMAL SUBUNIT PROTEIN UL6M"/>
    <property type="match status" value="1"/>
</dbReference>
<dbReference type="Proteomes" id="UP000001744">
    <property type="component" value="Unassembled WGS sequence"/>
</dbReference>
<sequence>MFRRFYSFIGKKPICLPQNVSITQSNHRIHIQGPHGRLQLPLPPHLALEVSPVTARVRLAKPLDLLDRKEHAMWGTTRALLSNHIRGVSERWQCIVRLVGIGYRVSLDNTNPADPCIVLKIGFANLIRVPIVDDVEVTNPTPTSLILRGIDKQRVTQFAAKIRAWRKPEPYKGKGIFVDDETIALRK</sequence>
<dbReference type="AlphaFoldDB" id="B6JY20"/>
<evidence type="ECO:0000259" key="5">
    <source>
        <dbReference type="Pfam" id="PF00347"/>
    </source>
</evidence>